<dbReference type="AlphaFoldDB" id="A0A4Y2JE06"/>
<evidence type="ECO:0000313" key="2">
    <source>
        <dbReference type="Proteomes" id="UP000499080"/>
    </source>
</evidence>
<protein>
    <submittedName>
        <fullName evidence="1">Uncharacterized protein</fullName>
    </submittedName>
</protein>
<keyword evidence="2" id="KW-1185">Reference proteome</keyword>
<dbReference type="Proteomes" id="UP000499080">
    <property type="component" value="Unassembled WGS sequence"/>
</dbReference>
<comment type="caution">
    <text evidence="1">The sequence shown here is derived from an EMBL/GenBank/DDBJ whole genome shotgun (WGS) entry which is preliminary data.</text>
</comment>
<sequence>MHHASLRIQTITPFSHSRNITNGSCSSPRGVTGFNFADSRRSINRISTTRPVAITEDESPTINCIKTASNKRALIPAIINENTDIEAFCDPCSDITIIQQSCVLPDSVIQLWTNREFQIVEYEISAESLDDVILPVAVPSLFHTDSQLTSKLNHSLNKDIIYPKNICSEHKSNETLNAVTFPIKESLKDSQFIHAPEEISVSEDNNNDLLEVPNYEKWKIEEPANNVEPLNERDKIKMVKLDSSKIAENRPKDKLMLGTLKGNEIRRKDQFIFLTSARAEITHNVCERHLTNEPGFEFHRHLHLFETGDLALYDWPKQCDRKLAPMFKGPLMIVRPVEAVCYENKSRSHKKASEIVRRHHRPYHDHTLVIQKDSNSEK</sequence>
<dbReference type="EMBL" id="BGPR01003451">
    <property type="protein sequence ID" value="GBM88287.1"/>
    <property type="molecule type" value="Genomic_DNA"/>
</dbReference>
<proteinExistence type="predicted"/>
<organism evidence="1 2">
    <name type="scientific">Araneus ventricosus</name>
    <name type="common">Orbweaver spider</name>
    <name type="synonym">Epeira ventricosa</name>
    <dbReference type="NCBI Taxonomy" id="182803"/>
    <lineage>
        <taxon>Eukaryota</taxon>
        <taxon>Metazoa</taxon>
        <taxon>Ecdysozoa</taxon>
        <taxon>Arthropoda</taxon>
        <taxon>Chelicerata</taxon>
        <taxon>Arachnida</taxon>
        <taxon>Araneae</taxon>
        <taxon>Araneomorphae</taxon>
        <taxon>Entelegynae</taxon>
        <taxon>Araneoidea</taxon>
        <taxon>Araneidae</taxon>
        <taxon>Araneus</taxon>
    </lineage>
</organism>
<gene>
    <name evidence="1" type="ORF">AVEN_107832_1</name>
</gene>
<reference evidence="1 2" key="1">
    <citation type="journal article" date="2019" name="Sci. Rep.">
        <title>Orb-weaving spider Araneus ventricosus genome elucidates the spidroin gene catalogue.</title>
        <authorList>
            <person name="Kono N."/>
            <person name="Nakamura H."/>
            <person name="Ohtoshi R."/>
            <person name="Moran D.A.P."/>
            <person name="Shinohara A."/>
            <person name="Yoshida Y."/>
            <person name="Fujiwara M."/>
            <person name="Mori M."/>
            <person name="Tomita M."/>
            <person name="Arakawa K."/>
        </authorList>
    </citation>
    <scope>NUCLEOTIDE SEQUENCE [LARGE SCALE GENOMIC DNA]</scope>
</reference>
<name>A0A4Y2JE06_ARAVE</name>
<accession>A0A4Y2JE06</accession>
<evidence type="ECO:0000313" key="1">
    <source>
        <dbReference type="EMBL" id="GBM88287.1"/>
    </source>
</evidence>